<proteinExistence type="inferred from homology"/>
<keyword evidence="8" id="KW-1185">Reference proteome</keyword>
<dbReference type="EC" id="2.4.1.-" evidence="6"/>
<dbReference type="EMBL" id="UYRV01018856">
    <property type="protein sequence ID" value="VDK65220.1"/>
    <property type="molecule type" value="Genomic_DNA"/>
</dbReference>
<evidence type="ECO:0000256" key="5">
    <source>
        <dbReference type="ARBA" id="ARBA00023136"/>
    </source>
</evidence>
<evidence type="ECO:0000256" key="6">
    <source>
        <dbReference type="RuleBase" id="RU366017"/>
    </source>
</evidence>
<evidence type="ECO:0000313" key="7">
    <source>
        <dbReference type="EMBL" id="VDK65220.1"/>
    </source>
</evidence>
<dbReference type="Pfam" id="PF01697">
    <property type="entry name" value="Glyco_transf_92"/>
    <property type="match status" value="1"/>
</dbReference>
<accession>A0A3P6SBU4</accession>
<evidence type="ECO:0000313" key="8">
    <source>
        <dbReference type="Proteomes" id="UP000271889"/>
    </source>
</evidence>
<name>A0A3P6SBU4_CYLGO</name>
<organism evidence="7 8">
    <name type="scientific">Cylicostephanus goldi</name>
    <name type="common">Nematode worm</name>
    <dbReference type="NCBI Taxonomy" id="71465"/>
    <lineage>
        <taxon>Eukaryota</taxon>
        <taxon>Metazoa</taxon>
        <taxon>Ecdysozoa</taxon>
        <taxon>Nematoda</taxon>
        <taxon>Chromadorea</taxon>
        <taxon>Rhabditida</taxon>
        <taxon>Rhabditina</taxon>
        <taxon>Rhabditomorpha</taxon>
        <taxon>Strongyloidea</taxon>
        <taxon>Strongylidae</taxon>
        <taxon>Cylicostephanus</taxon>
    </lineage>
</organism>
<reference evidence="7 8" key="1">
    <citation type="submission" date="2018-11" db="EMBL/GenBank/DDBJ databases">
        <authorList>
            <consortium name="Pathogen Informatics"/>
        </authorList>
    </citation>
    <scope>NUCLEOTIDE SEQUENCE [LARGE SCALE GENOMIC DNA]</scope>
</reference>
<dbReference type="GO" id="GO:0016020">
    <property type="term" value="C:membrane"/>
    <property type="evidence" value="ECO:0007669"/>
    <property type="project" value="UniProtKB-SubCell"/>
</dbReference>
<keyword evidence="5" id="KW-0472">Membrane</keyword>
<dbReference type="Proteomes" id="UP000271889">
    <property type="component" value="Unassembled WGS sequence"/>
</dbReference>
<comment type="similarity">
    <text evidence="2 6">Belongs to the glycosyltransferase 92 family.</text>
</comment>
<evidence type="ECO:0000256" key="4">
    <source>
        <dbReference type="ARBA" id="ARBA00022679"/>
    </source>
</evidence>
<dbReference type="InterPro" id="IPR008166">
    <property type="entry name" value="Glyco_transf_92"/>
</dbReference>
<gene>
    <name evidence="7" type="ORF">CGOC_LOCUS5995</name>
</gene>
<keyword evidence="4 6" id="KW-0808">Transferase</keyword>
<protein>
    <recommendedName>
        <fullName evidence="6">Glycosyltransferase family 92 protein</fullName>
        <ecNumber evidence="6">2.4.1.-</ecNumber>
    </recommendedName>
</protein>
<evidence type="ECO:0000256" key="1">
    <source>
        <dbReference type="ARBA" id="ARBA00004167"/>
    </source>
</evidence>
<dbReference type="OrthoDB" id="5849533at2759"/>
<dbReference type="AlphaFoldDB" id="A0A3P6SBU4"/>
<evidence type="ECO:0000256" key="2">
    <source>
        <dbReference type="ARBA" id="ARBA00007647"/>
    </source>
</evidence>
<comment type="subcellular location">
    <subcellularLocation>
        <location evidence="1">Membrane</location>
        <topology evidence="1">Single-pass membrane protein</topology>
    </subcellularLocation>
</comment>
<sequence>MRDIEEHKPDQQQHYFSVCLAPLWGNTPKWLMLIEFIEYYLSQVSR</sequence>
<evidence type="ECO:0000256" key="3">
    <source>
        <dbReference type="ARBA" id="ARBA00022676"/>
    </source>
</evidence>
<keyword evidence="3 6" id="KW-0328">Glycosyltransferase</keyword>
<dbReference type="GO" id="GO:0016757">
    <property type="term" value="F:glycosyltransferase activity"/>
    <property type="evidence" value="ECO:0007669"/>
    <property type="project" value="UniProtKB-UniRule"/>
</dbReference>